<reference evidence="8" key="2">
    <citation type="submission" date="2021-08" db="EMBL/GenBank/DDBJ databases">
        <authorList>
            <person name="Dalcin Martins P."/>
        </authorList>
    </citation>
    <scope>NUCLEOTIDE SEQUENCE</scope>
    <source>
        <strain evidence="8">MAG_39</strain>
    </source>
</reference>
<dbReference type="PROSITE" id="PS51379">
    <property type="entry name" value="4FE4S_FER_2"/>
    <property type="match status" value="2"/>
</dbReference>
<dbReference type="SUPFAM" id="SSF54292">
    <property type="entry name" value="2Fe-2S ferredoxin-like"/>
    <property type="match status" value="1"/>
</dbReference>
<reference evidence="8" key="1">
    <citation type="journal article" date="2021" name="bioRxiv">
        <title>Unraveling nitrogen, sulfur and carbon metabolic pathways and microbial community transcriptional responses to substrate deprivation and toxicity stresses in a bioreactor mimicking anoxic brackish coastal sediment conditions.</title>
        <authorList>
            <person name="Martins P.D."/>
            <person name="Echeveste M.J."/>
            <person name="Arshad A."/>
            <person name="Kurth J."/>
            <person name="Ouboter H."/>
            <person name="Jetten M.S.M."/>
            <person name="Welte C.U."/>
        </authorList>
    </citation>
    <scope>NUCLEOTIDE SEQUENCE</scope>
    <source>
        <strain evidence="8">MAG_39</strain>
    </source>
</reference>
<protein>
    <submittedName>
        <fullName evidence="8">(2Fe-2S)-binding protein</fullName>
    </submittedName>
</protein>
<dbReference type="InterPro" id="IPR017900">
    <property type="entry name" value="4Fe4S_Fe_S_CS"/>
</dbReference>
<evidence type="ECO:0000256" key="5">
    <source>
        <dbReference type="ARBA" id="ARBA00023014"/>
    </source>
</evidence>
<dbReference type="Proteomes" id="UP000705867">
    <property type="component" value="Unassembled WGS sequence"/>
</dbReference>
<feature type="domain" description="4Fe-4S ferredoxin-type" evidence="7">
    <location>
        <begin position="117"/>
        <end position="149"/>
    </location>
</feature>
<evidence type="ECO:0000256" key="4">
    <source>
        <dbReference type="ARBA" id="ARBA00023004"/>
    </source>
</evidence>
<evidence type="ECO:0000256" key="2">
    <source>
        <dbReference type="ARBA" id="ARBA00022723"/>
    </source>
</evidence>
<dbReference type="PANTHER" id="PTHR24960:SF84">
    <property type="entry name" value="HYDROGENASE SUBUNIT"/>
    <property type="match status" value="1"/>
</dbReference>
<dbReference type="FunFam" id="3.30.70.20:FF:000035">
    <property type="entry name" value="Iron hydrogenase 1"/>
    <property type="match status" value="1"/>
</dbReference>
<evidence type="ECO:0000259" key="7">
    <source>
        <dbReference type="PROSITE" id="PS51379"/>
    </source>
</evidence>
<proteinExistence type="predicted"/>
<keyword evidence="5" id="KW-0411">Iron-sulfur</keyword>
<dbReference type="Pfam" id="PF13510">
    <property type="entry name" value="Fer2_4"/>
    <property type="match status" value="1"/>
</dbReference>
<dbReference type="GO" id="GO:0008137">
    <property type="term" value="F:NADH dehydrogenase (ubiquinone) activity"/>
    <property type="evidence" value="ECO:0007669"/>
    <property type="project" value="InterPro"/>
</dbReference>
<dbReference type="GO" id="GO:0046872">
    <property type="term" value="F:metal ion binding"/>
    <property type="evidence" value="ECO:0007669"/>
    <property type="project" value="UniProtKB-KW"/>
</dbReference>
<dbReference type="PROSITE" id="PS51085">
    <property type="entry name" value="2FE2S_FER_2"/>
    <property type="match status" value="1"/>
</dbReference>
<dbReference type="InterPro" id="IPR017896">
    <property type="entry name" value="4Fe4S_Fe-S-bd"/>
</dbReference>
<dbReference type="InterPro" id="IPR000283">
    <property type="entry name" value="NADH_UbQ_OxRdtase_75kDa_su_CS"/>
</dbReference>
<dbReference type="PROSITE" id="PS00198">
    <property type="entry name" value="4FE4S_FER_1"/>
    <property type="match status" value="1"/>
</dbReference>
<dbReference type="InterPro" id="IPR036010">
    <property type="entry name" value="2Fe-2S_ferredoxin-like_sf"/>
</dbReference>
<gene>
    <name evidence="8" type="ORF">K8I29_04640</name>
</gene>
<keyword evidence="4" id="KW-0408">Iron</keyword>
<evidence type="ECO:0000313" key="8">
    <source>
        <dbReference type="EMBL" id="MBZ0155490.1"/>
    </source>
</evidence>
<dbReference type="InterPro" id="IPR050157">
    <property type="entry name" value="PSI_iron-sulfur_center"/>
</dbReference>
<dbReference type="Gene3D" id="3.10.20.740">
    <property type="match status" value="1"/>
</dbReference>
<sequence>MLQLTIDGKRVEAQEGMTVLEVAGSEGIIIPTLCYHKALGPYGVCRLCIVEAESPSLRRTVVASCALKAREGLVIETATPRIISMRRTLVDLLLSGTVPSSPLKELARTSGILREGFRPERTDQCILCGLCVRVCRDSIGAGALRFAAGEENRYRVAEGIRLEEERCVGCGTCAAVCPVGAIQVKDCAEERDIVVYGETANRLKLESCSCCGAHYAAQKFVDRVLSRIDEELRAGIRKLCSECARRYYAEALTGFFPVEIKKVQRTSGTEQRP</sequence>
<evidence type="ECO:0000313" key="9">
    <source>
        <dbReference type="Proteomes" id="UP000705867"/>
    </source>
</evidence>
<evidence type="ECO:0000259" key="6">
    <source>
        <dbReference type="PROSITE" id="PS51085"/>
    </source>
</evidence>
<organism evidence="8 9">
    <name type="scientific">Candidatus Nitrobium versatile</name>
    <dbReference type="NCBI Taxonomy" id="2884831"/>
    <lineage>
        <taxon>Bacteria</taxon>
        <taxon>Pseudomonadati</taxon>
        <taxon>Nitrospirota</taxon>
        <taxon>Nitrospiria</taxon>
        <taxon>Nitrospirales</taxon>
        <taxon>Nitrospiraceae</taxon>
        <taxon>Candidatus Nitrobium</taxon>
    </lineage>
</organism>
<feature type="domain" description="4Fe-4S ferredoxin-type" evidence="7">
    <location>
        <begin position="158"/>
        <end position="187"/>
    </location>
</feature>
<dbReference type="EMBL" id="JAIOIV010000034">
    <property type="protein sequence ID" value="MBZ0155490.1"/>
    <property type="molecule type" value="Genomic_DNA"/>
</dbReference>
<name>A0A953M0Q1_9BACT</name>
<dbReference type="GO" id="GO:0016020">
    <property type="term" value="C:membrane"/>
    <property type="evidence" value="ECO:0007669"/>
    <property type="project" value="InterPro"/>
</dbReference>
<dbReference type="CDD" id="cd00207">
    <property type="entry name" value="fer2"/>
    <property type="match status" value="1"/>
</dbReference>
<dbReference type="Gene3D" id="3.30.70.20">
    <property type="match status" value="1"/>
</dbReference>
<keyword evidence="2" id="KW-0479">Metal-binding</keyword>
<evidence type="ECO:0000256" key="3">
    <source>
        <dbReference type="ARBA" id="ARBA00022737"/>
    </source>
</evidence>
<comment type="caution">
    <text evidence="8">The sequence shown here is derived from an EMBL/GenBank/DDBJ whole genome shotgun (WGS) entry which is preliminary data.</text>
</comment>
<dbReference type="PANTHER" id="PTHR24960">
    <property type="entry name" value="PHOTOSYSTEM I IRON-SULFUR CENTER-RELATED"/>
    <property type="match status" value="1"/>
</dbReference>
<dbReference type="InterPro" id="IPR001041">
    <property type="entry name" value="2Fe-2S_ferredoxin-type"/>
</dbReference>
<dbReference type="AlphaFoldDB" id="A0A953M0Q1"/>
<keyword evidence="1" id="KW-0004">4Fe-4S</keyword>
<dbReference type="GO" id="GO:0051539">
    <property type="term" value="F:4 iron, 4 sulfur cluster binding"/>
    <property type="evidence" value="ECO:0007669"/>
    <property type="project" value="UniProtKB-KW"/>
</dbReference>
<accession>A0A953M0Q1</accession>
<dbReference type="GO" id="GO:0042773">
    <property type="term" value="P:ATP synthesis coupled electron transport"/>
    <property type="evidence" value="ECO:0007669"/>
    <property type="project" value="InterPro"/>
</dbReference>
<feature type="domain" description="2Fe-2S ferredoxin-type" evidence="6">
    <location>
        <begin position="1"/>
        <end position="81"/>
    </location>
</feature>
<dbReference type="Pfam" id="PF12838">
    <property type="entry name" value="Fer4_7"/>
    <property type="match status" value="1"/>
</dbReference>
<dbReference type="SUPFAM" id="SSF54862">
    <property type="entry name" value="4Fe-4S ferredoxins"/>
    <property type="match status" value="1"/>
</dbReference>
<evidence type="ECO:0000256" key="1">
    <source>
        <dbReference type="ARBA" id="ARBA00022485"/>
    </source>
</evidence>
<keyword evidence="3" id="KW-0677">Repeat</keyword>
<dbReference type="PROSITE" id="PS00641">
    <property type="entry name" value="COMPLEX1_75K_1"/>
    <property type="match status" value="1"/>
</dbReference>